<dbReference type="RefSeq" id="WP_323277082.1">
    <property type="nucleotide sequence ID" value="NZ_JAYGGQ010000001.1"/>
</dbReference>
<dbReference type="InterPro" id="IPR008983">
    <property type="entry name" value="Tumour_necrosis_fac-like_dom"/>
</dbReference>
<gene>
    <name evidence="1" type="ORF">SPF06_01110</name>
</gene>
<evidence type="ECO:0000313" key="2">
    <source>
        <dbReference type="Proteomes" id="UP001304769"/>
    </source>
</evidence>
<accession>A0ABU5T0Y5</accession>
<proteinExistence type="predicted"/>
<reference evidence="1 2" key="1">
    <citation type="submission" date="2023-12" db="EMBL/GenBank/DDBJ databases">
        <title>Sinomonas terricola sp. nov, isolated from litchi orchard soil in Guangdong, PR China.</title>
        <authorList>
            <person name="Jiaxin W."/>
            <person name="Yang Z."/>
            <person name="Honghui Z."/>
        </authorList>
    </citation>
    <scope>NUCLEOTIDE SEQUENCE [LARGE SCALE GENOMIC DNA]</scope>
    <source>
        <strain evidence="1 2">JGH33</strain>
    </source>
</reference>
<dbReference type="EMBL" id="JAYGGQ010000001">
    <property type="protein sequence ID" value="MEA5453310.1"/>
    <property type="molecule type" value="Genomic_DNA"/>
</dbReference>
<name>A0ABU5T0Y5_9MICC</name>
<organism evidence="1 2">
    <name type="scientific">Sinomonas terricola</name>
    <dbReference type="NCBI Taxonomy" id="3110330"/>
    <lineage>
        <taxon>Bacteria</taxon>
        <taxon>Bacillati</taxon>
        <taxon>Actinomycetota</taxon>
        <taxon>Actinomycetes</taxon>
        <taxon>Micrococcales</taxon>
        <taxon>Micrococcaceae</taxon>
        <taxon>Sinomonas</taxon>
    </lineage>
</organism>
<sequence length="219" mass="22469">MAQTLTNGIVVPTNPDAFANLTTDLATMGNSANVVIPVASQAARDALVKKNGLLVCRLDLAGCPIQRCDGTNWTGAMACVLTAGTSQSFADGTTAQVQFNTVVTDTGGMSNIGANPTRITIVGPGRYEVSGGGGFSTNTATGRVVAWFRKNGTDIGYGGQAVPITNQGAISQFSAKAVVTLDLVNGDYLELNLSQSSGFAQTLGSNPWQTGYLSVVQVG</sequence>
<protein>
    <submittedName>
        <fullName evidence="1">Uncharacterized protein</fullName>
    </submittedName>
</protein>
<keyword evidence="2" id="KW-1185">Reference proteome</keyword>
<comment type="caution">
    <text evidence="1">The sequence shown here is derived from an EMBL/GenBank/DDBJ whole genome shotgun (WGS) entry which is preliminary data.</text>
</comment>
<dbReference type="Gene3D" id="2.60.120.40">
    <property type="match status" value="1"/>
</dbReference>
<dbReference type="Proteomes" id="UP001304769">
    <property type="component" value="Unassembled WGS sequence"/>
</dbReference>
<evidence type="ECO:0000313" key="1">
    <source>
        <dbReference type="EMBL" id="MEA5453310.1"/>
    </source>
</evidence>